<sequence>ASKITAGTFVDARIPNLNASKITAGTLVVLRGGTGVTTSSGSGPNALGTVSAVQSLNTIMQRNSSGYAHAVYFNATGSFATAGATSGMDNFIGTNGTDTYARSYDRTGAIVRLQSGAWNFSNAIQKGSLGIAYWVTAGQTVCKMTISTAAASGGVNGDIHFRY</sequence>
<dbReference type="AlphaFoldDB" id="A0A0F9A4F7"/>
<evidence type="ECO:0000313" key="1">
    <source>
        <dbReference type="EMBL" id="KKK73469.1"/>
    </source>
</evidence>
<accession>A0A0F9A4F7</accession>
<feature type="non-terminal residue" evidence="1">
    <location>
        <position position="1"/>
    </location>
</feature>
<organism evidence="1">
    <name type="scientific">marine sediment metagenome</name>
    <dbReference type="NCBI Taxonomy" id="412755"/>
    <lineage>
        <taxon>unclassified sequences</taxon>
        <taxon>metagenomes</taxon>
        <taxon>ecological metagenomes</taxon>
    </lineage>
</organism>
<proteinExistence type="predicted"/>
<comment type="caution">
    <text evidence="1">The sequence shown here is derived from an EMBL/GenBank/DDBJ whole genome shotgun (WGS) entry which is preliminary data.</text>
</comment>
<protein>
    <submittedName>
        <fullName evidence="1">Uncharacterized protein</fullName>
    </submittedName>
</protein>
<reference evidence="1" key="1">
    <citation type="journal article" date="2015" name="Nature">
        <title>Complex archaea that bridge the gap between prokaryotes and eukaryotes.</title>
        <authorList>
            <person name="Spang A."/>
            <person name="Saw J.H."/>
            <person name="Jorgensen S.L."/>
            <person name="Zaremba-Niedzwiedzka K."/>
            <person name="Martijn J."/>
            <person name="Lind A.E."/>
            <person name="van Eijk R."/>
            <person name="Schleper C."/>
            <person name="Guy L."/>
            <person name="Ettema T.J."/>
        </authorList>
    </citation>
    <scope>NUCLEOTIDE SEQUENCE</scope>
</reference>
<dbReference type="EMBL" id="LAZR01056774">
    <property type="protein sequence ID" value="KKK73469.1"/>
    <property type="molecule type" value="Genomic_DNA"/>
</dbReference>
<name>A0A0F9A4F7_9ZZZZ</name>
<gene>
    <name evidence="1" type="ORF">LCGC14_2893500</name>
</gene>